<evidence type="ECO:0000313" key="5">
    <source>
        <dbReference type="EMBL" id="MEQ4486464.1"/>
    </source>
</evidence>
<evidence type="ECO:0000313" key="6">
    <source>
        <dbReference type="Proteomes" id="UP001493487"/>
    </source>
</evidence>
<protein>
    <submittedName>
        <fullName evidence="5">GntR family transcriptional regulator</fullName>
    </submittedName>
</protein>
<dbReference type="InterPro" id="IPR000524">
    <property type="entry name" value="Tscrpt_reg_HTH_GntR"/>
</dbReference>
<organism evidence="5 6">
    <name type="scientific">Cohnella silvisoli</name>
    <dbReference type="NCBI Taxonomy" id="2873699"/>
    <lineage>
        <taxon>Bacteria</taxon>
        <taxon>Bacillati</taxon>
        <taxon>Bacillota</taxon>
        <taxon>Bacilli</taxon>
        <taxon>Bacillales</taxon>
        <taxon>Paenibacillaceae</taxon>
        <taxon>Cohnella</taxon>
    </lineage>
</organism>
<keyword evidence="3" id="KW-0804">Transcription</keyword>
<dbReference type="SMART" id="SM00345">
    <property type="entry name" value="HTH_GNTR"/>
    <property type="match status" value="1"/>
</dbReference>
<evidence type="ECO:0000256" key="3">
    <source>
        <dbReference type="ARBA" id="ARBA00023163"/>
    </source>
</evidence>
<dbReference type="PRINTS" id="PR00035">
    <property type="entry name" value="HTHGNTR"/>
</dbReference>
<dbReference type="InterPro" id="IPR011711">
    <property type="entry name" value="GntR_C"/>
</dbReference>
<proteinExistence type="predicted"/>
<gene>
    <name evidence="5" type="ORF">QJS35_29240</name>
</gene>
<dbReference type="PANTHER" id="PTHR43537">
    <property type="entry name" value="TRANSCRIPTIONAL REGULATOR, GNTR FAMILY"/>
    <property type="match status" value="1"/>
</dbReference>
<keyword evidence="1" id="KW-0805">Transcription regulation</keyword>
<dbReference type="InterPro" id="IPR036388">
    <property type="entry name" value="WH-like_DNA-bd_sf"/>
</dbReference>
<dbReference type="Pfam" id="PF07729">
    <property type="entry name" value="FCD"/>
    <property type="match status" value="1"/>
</dbReference>
<evidence type="ECO:0000259" key="4">
    <source>
        <dbReference type="PROSITE" id="PS50949"/>
    </source>
</evidence>
<dbReference type="InterPro" id="IPR036390">
    <property type="entry name" value="WH_DNA-bd_sf"/>
</dbReference>
<evidence type="ECO:0000256" key="2">
    <source>
        <dbReference type="ARBA" id="ARBA00023125"/>
    </source>
</evidence>
<dbReference type="Pfam" id="PF00392">
    <property type="entry name" value="GntR"/>
    <property type="match status" value="1"/>
</dbReference>
<comment type="caution">
    <text evidence="5">The sequence shown here is derived from an EMBL/GenBank/DDBJ whole genome shotgun (WGS) entry which is preliminary data.</text>
</comment>
<dbReference type="InterPro" id="IPR008920">
    <property type="entry name" value="TF_FadR/GntR_C"/>
</dbReference>
<dbReference type="EMBL" id="JASKHM010000022">
    <property type="protein sequence ID" value="MEQ4486464.1"/>
    <property type="molecule type" value="Genomic_DNA"/>
</dbReference>
<dbReference type="PRINTS" id="PR00033">
    <property type="entry name" value="HTHASNC"/>
</dbReference>
<dbReference type="SUPFAM" id="SSF48008">
    <property type="entry name" value="GntR ligand-binding domain-like"/>
    <property type="match status" value="1"/>
</dbReference>
<dbReference type="Gene3D" id="1.10.10.10">
    <property type="entry name" value="Winged helix-like DNA-binding domain superfamily/Winged helix DNA-binding domain"/>
    <property type="match status" value="1"/>
</dbReference>
<dbReference type="InterPro" id="IPR000485">
    <property type="entry name" value="AsnC-type_HTH_dom"/>
</dbReference>
<dbReference type="CDD" id="cd07377">
    <property type="entry name" value="WHTH_GntR"/>
    <property type="match status" value="1"/>
</dbReference>
<keyword evidence="6" id="KW-1185">Reference proteome</keyword>
<dbReference type="Proteomes" id="UP001493487">
    <property type="component" value="Unassembled WGS sequence"/>
</dbReference>
<evidence type="ECO:0000256" key="1">
    <source>
        <dbReference type="ARBA" id="ARBA00023015"/>
    </source>
</evidence>
<keyword evidence="2" id="KW-0238">DNA-binding</keyword>
<sequence length="217" mass="25472">MAGFTFDQQSNISLREKVTNDIRNAILTGELQSGSRLKEMDIAEQMGVSRGPIREAIRQLEREGLLISYPYRETVVADITIDEVKDILIPIRMHLEWFVIQRYIHQMDDSFIAQLQQIVDRMTLCFKEGKLEQLVELDMLFHETLINLAVERTVLMTWRSILNQTRLHFIKNIRYYSNDTIVQDHQTLLDKLASKDMDSILEELQHHMKGDESFLFS</sequence>
<dbReference type="PROSITE" id="PS50949">
    <property type="entry name" value="HTH_GNTR"/>
    <property type="match status" value="1"/>
</dbReference>
<dbReference type="SUPFAM" id="SSF46785">
    <property type="entry name" value="Winged helix' DNA-binding domain"/>
    <property type="match status" value="1"/>
</dbReference>
<reference evidence="5 6" key="1">
    <citation type="journal article" date="2023" name="Genome Announc.">
        <title>Pan-Genome Analyses of the Genus Cohnella and Proposal of the Novel Species Cohnella silvisoli sp. nov., Isolated from Forest Soil.</title>
        <authorList>
            <person name="Wang C."/>
            <person name="Mao L."/>
            <person name="Bao G."/>
            <person name="Zhu H."/>
        </authorList>
    </citation>
    <scope>NUCLEOTIDE SEQUENCE [LARGE SCALE GENOMIC DNA]</scope>
    <source>
        <strain evidence="5 6">NL03-T5-1</strain>
    </source>
</reference>
<dbReference type="Gene3D" id="1.20.120.530">
    <property type="entry name" value="GntR ligand-binding domain-like"/>
    <property type="match status" value="1"/>
</dbReference>
<accession>A0ABV1L2B2</accession>
<dbReference type="PANTHER" id="PTHR43537:SF5">
    <property type="entry name" value="UXU OPERON TRANSCRIPTIONAL REGULATOR"/>
    <property type="match status" value="1"/>
</dbReference>
<dbReference type="RefSeq" id="WP_232184483.1">
    <property type="nucleotide sequence ID" value="NZ_JAIOAP010000003.1"/>
</dbReference>
<feature type="domain" description="HTH gntR-type" evidence="4">
    <location>
        <begin position="12"/>
        <end position="79"/>
    </location>
</feature>
<name>A0ABV1L2B2_9BACL</name>